<dbReference type="GO" id="GO:0004673">
    <property type="term" value="F:protein histidine kinase activity"/>
    <property type="evidence" value="ECO:0007669"/>
    <property type="project" value="UniProtKB-EC"/>
</dbReference>
<dbReference type="Proteomes" id="UP000008070">
    <property type="component" value="Chromosome"/>
</dbReference>
<protein>
    <recommendedName>
        <fullName evidence="2">histidine kinase</fullName>
        <ecNumber evidence="2">2.7.13.3</ecNumber>
    </recommendedName>
</protein>
<dbReference type="Gene3D" id="3.30.450.20">
    <property type="entry name" value="PAS domain"/>
    <property type="match status" value="1"/>
</dbReference>
<dbReference type="PANTHER" id="PTHR43304">
    <property type="entry name" value="PHYTOCHROME-LIKE PROTEIN CPH1"/>
    <property type="match status" value="1"/>
</dbReference>
<dbReference type="InterPro" id="IPR000014">
    <property type="entry name" value="PAS"/>
</dbReference>
<dbReference type="KEGG" id="mdi:METDI4346"/>
<dbReference type="EC" id="2.7.13.3" evidence="2"/>
<dbReference type="NCBIfam" id="TIGR00229">
    <property type="entry name" value="sensory_box"/>
    <property type="match status" value="1"/>
</dbReference>
<comment type="catalytic activity">
    <reaction evidence="1">
        <text>ATP + protein L-histidine = ADP + protein N-phospho-L-histidine.</text>
        <dbReference type="EC" id="2.7.13.3"/>
    </reaction>
</comment>
<dbReference type="EMBL" id="FP103042">
    <property type="protein sequence ID" value="CAX25976.1"/>
    <property type="molecule type" value="Genomic_DNA"/>
</dbReference>
<dbReference type="HOGENOM" id="CLU_1473573_0_0_5"/>
<proteinExistence type="predicted"/>
<evidence type="ECO:0000256" key="2">
    <source>
        <dbReference type="ARBA" id="ARBA00012438"/>
    </source>
</evidence>
<evidence type="ECO:0000256" key="4">
    <source>
        <dbReference type="ARBA" id="ARBA00022679"/>
    </source>
</evidence>
<name>C7CEM4_METED</name>
<dbReference type="InterPro" id="IPR035965">
    <property type="entry name" value="PAS-like_dom_sf"/>
</dbReference>
<keyword evidence="4" id="KW-0808">Transferase</keyword>
<evidence type="ECO:0000259" key="6">
    <source>
        <dbReference type="Pfam" id="PF08447"/>
    </source>
</evidence>
<keyword evidence="3" id="KW-0597">Phosphoprotein</keyword>
<dbReference type="CDD" id="cd00130">
    <property type="entry name" value="PAS"/>
    <property type="match status" value="1"/>
</dbReference>
<dbReference type="InterPro" id="IPR013655">
    <property type="entry name" value="PAS_fold_3"/>
</dbReference>
<feature type="domain" description="PAS fold-3" evidence="6">
    <location>
        <begin position="14"/>
        <end position="84"/>
    </location>
</feature>
<dbReference type="AlphaFoldDB" id="C7CEM4"/>
<keyword evidence="5" id="KW-0418">Kinase</keyword>
<accession>C7CEM4</accession>
<evidence type="ECO:0000313" key="8">
    <source>
        <dbReference type="Proteomes" id="UP000008070"/>
    </source>
</evidence>
<sequence>MMIWVSGRDGHLAYICQQWHDLTGQKTGAALGTGWVDALHPDDRVTVVAGFAEACRRRVEFMLRFRLQRADGAHVWVLSAASPSFTPLTHDFVGFLGVLSQYEDDEQNLTATAEIGTFKPGQAQGEFAPRNKLDIAADHLIAARAVTVEYGDEVAATIDNALYALGQALRREKRGTGPPGTHH</sequence>
<evidence type="ECO:0000256" key="5">
    <source>
        <dbReference type="ARBA" id="ARBA00022777"/>
    </source>
</evidence>
<evidence type="ECO:0000256" key="1">
    <source>
        <dbReference type="ARBA" id="ARBA00000085"/>
    </source>
</evidence>
<organism evidence="7 8">
    <name type="scientific">Methylorubrum extorquens (strain DSM 6343 / CIP 106787 / DM4)</name>
    <name type="common">Methylobacterium extorquens</name>
    <dbReference type="NCBI Taxonomy" id="661410"/>
    <lineage>
        <taxon>Bacteria</taxon>
        <taxon>Pseudomonadati</taxon>
        <taxon>Pseudomonadota</taxon>
        <taxon>Alphaproteobacteria</taxon>
        <taxon>Hyphomicrobiales</taxon>
        <taxon>Methylobacteriaceae</taxon>
        <taxon>Methylorubrum</taxon>
    </lineage>
</organism>
<gene>
    <name evidence="7" type="ORF">METD_I4346</name>
</gene>
<dbReference type="Pfam" id="PF08447">
    <property type="entry name" value="PAS_3"/>
    <property type="match status" value="1"/>
</dbReference>
<evidence type="ECO:0000256" key="3">
    <source>
        <dbReference type="ARBA" id="ARBA00022553"/>
    </source>
</evidence>
<dbReference type="PANTHER" id="PTHR43304:SF1">
    <property type="entry name" value="PAC DOMAIN-CONTAINING PROTEIN"/>
    <property type="match status" value="1"/>
</dbReference>
<dbReference type="SUPFAM" id="SSF55785">
    <property type="entry name" value="PYP-like sensor domain (PAS domain)"/>
    <property type="match status" value="1"/>
</dbReference>
<reference evidence="8" key="1">
    <citation type="journal article" date="2009" name="PLoS ONE">
        <title>Methylobacterium genome sequences: a reference blueprint to investigate microbial metabolism of C1 compounds from natural and industrial sources.</title>
        <authorList>
            <person name="Vuilleumier S."/>
            <person name="Chistoserdova L."/>
            <person name="Lee M.-C."/>
            <person name="Bringel F."/>
            <person name="Lajus A."/>
            <person name="Zhou Y."/>
            <person name="Gourion B."/>
            <person name="Barbe V."/>
            <person name="Chang J."/>
            <person name="Cruveiller S."/>
            <person name="Dossat C."/>
            <person name="Gillett W."/>
            <person name="Gruffaz C."/>
            <person name="Haugen E."/>
            <person name="Hourcade E."/>
            <person name="Levy R."/>
            <person name="Mangenot S."/>
            <person name="Muller E."/>
            <person name="Nadalig T."/>
            <person name="Pagni M."/>
            <person name="Penny C."/>
            <person name="Peyraud R."/>
            <person name="Robinson D.G."/>
            <person name="Roche D."/>
            <person name="Rouy Z."/>
            <person name="Saenampechek C."/>
            <person name="Salvignol G."/>
            <person name="Vallenet D."/>
            <person name="Wu Z."/>
            <person name="Marx C.J."/>
            <person name="Vorholt J.A."/>
            <person name="Olson M.V."/>
            <person name="Kaul R."/>
            <person name="Weissenbach J."/>
            <person name="Medigue C."/>
            <person name="Lidstrom M.E."/>
        </authorList>
    </citation>
    <scope>NUCLEOTIDE SEQUENCE [LARGE SCALE GENOMIC DNA]</scope>
    <source>
        <strain evidence="8">DSM 6343 / CIP 106787 / DM4</strain>
    </source>
</reference>
<evidence type="ECO:0000313" key="7">
    <source>
        <dbReference type="EMBL" id="CAX25976.1"/>
    </source>
</evidence>
<dbReference type="InterPro" id="IPR052162">
    <property type="entry name" value="Sensor_kinase/Photoreceptor"/>
</dbReference>